<sequence length="264" mass="29680">MVWLETVENWIFQGPDFNEDIVPQTDDDNQSYQVLQRLDIVQAAYAIVLLINWEGNTKARLRARRTRFPDIVYVARSLYPFAMPGTTTDEHFSASDAEAWFMSTQAAENRAVACSQVTLSQSLSMIMTEDCGATQMSPLNLFAIANAFHSLIYHHQNGPDQGSRSLAITQGLRNWFRICLSFVGVMKPIQPRHSSKVNIETLMMTIMTIGCATKEVEATMNGCRLDELPSHKRPHGQDVSSEQYGREDNGNCVGYNMLDGMCIL</sequence>
<dbReference type="EMBL" id="KB726397">
    <property type="protein sequence ID" value="EMT69385.1"/>
    <property type="molecule type" value="Genomic_DNA"/>
</dbReference>
<evidence type="ECO:0000256" key="1">
    <source>
        <dbReference type="SAM" id="MobiDB-lite"/>
    </source>
</evidence>
<proteinExistence type="predicted"/>
<reference evidence="3" key="1">
    <citation type="submission" date="2012-09" db="EMBL/GenBank/DDBJ databases">
        <title>Genome sequencing and comparative transcriptomics of race 1 and race 4 of banana pathogen: Fusarium oxysporum f. sp. cubense.</title>
        <authorList>
            <person name="Fang X."/>
            <person name="Huang J."/>
        </authorList>
    </citation>
    <scope>NUCLEOTIDE SEQUENCE [LARGE SCALE GENOMIC DNA]</scope>
    <source>
        <strain evidence="3">race 4</strain>
    </source>
</reference>
<dbReference type="AlphaFoldDB" id="N1S4A3"/>
<feature type="region of interest" description="Disordered" evidence="1">
    <location>
        <begin position="226"/>
        <end position="245"/>
    </location>
</feature>
<dbReference type="OrthoDB" id="3945418at2759"/>
<gene>
    <name evidence="2" type="ORF">FOC4_g10001340</name>
</gene>
<protein>
    <recommendedName>
        <fullName evidence="4">Transcription factor domain-containing protein</fullName>
    </recommendedName>
</protein>
<accession>N1S4A3</accession>
<evidence type="ECO:0000313" key="3">
    <source>
        <dbReference type="Proteomes" id="UP000016929"/>
    </source>
</evidence>
<reference evidence="3" key="2">
    <citation type="journal article" date="2014" name="PLoS ONE">
        <title>Genome and Transcriptome Analysis of the Fungal Pathogen Fusarium oxysporum f. sp. cubense Causing Banana Vascular Wilt Disease.</title>
        <authorList>
            <person name="Guo L."/>
            <person name="Han L."/>
            <person name="Yang L."/>
            <person name="Zeng H."/>
            <person name="Fan D."/>
            <person name="Zhu Y."/>
            <person name="Feng Y."/>
            <person name="Wang G."/>
            <person name="Peng C."/>
            <person name="Jiang X."/>
            <person name="Zhou D."/>
            <person name="Ni P."/>
            <person name="Liang C."/>
            <person name="Liu L."/>
            <person name="Wang J."/>
            <person name="Mao C."/>
            <person name="Fang X."/>
            <person name="Peng M."/>
            <person name="Huang J."/>
        </authorList>
    </citation>
    <scope>NUCLEOTIDE SEQUENCE [LARGE SCALE GENOMIC DNA]</scope>
    <source>
        <strain evidence="3">race 4</strain>
    </source>
</reference>
<keyword evidence="3" id="KW-1185">Reference proteome</keyword>
<evidence type="ECO:0000313" key="2">
    <source>
        <dbReference type="EMBL" id="EMT69385.1"/>
    </source>
</evidence>
<dbReference type="HOGENOM" id="CLU_1090082_0_0_1"/>
<evidence type="ECO:0008006" key="4">
    <source>
        <dbReference type="Google" id="ProtNLM"/>
    </source>
</evidence>
<dbReference type="Proteomes" id="UP000016929">
    <property type="component" value="Unassembled WGS sequence"/>
</dbReference>
<name>N1S4A3_FUSC4</name>
<dbReference type="STRING" id="1229665.N1S4A3"/>
<organism evidence="2 3">
    <name type="scientific">Fusarium oxysporum f. sp. cubense (strain race 4)</name>
    <name type="common">Panama disease fungus</name>
    <dbReference type="NCBI Taxonomy" id="2502994"/>
    <lineage>
        <taxon>Eukaryota</taxon>
        <taxon>Fungi</taxon>
        <taxon>Dikarya</taxon>
        <taxon>Ascomycota</taxon>
        <taxon>Pezizomycotina</taxon>
        <taxon>Sordariomycetes</taxon>
        <taxon>Hypocreomycetidae</taxon>
        <taxon>Hypocreales</taxon>
        <taxon>Nectriaceae</taxon>
        <taxon>Fusarium</taxon>
        <taxon>Fusarium oxysporum species complex</taxon>
    </lineage>
</organism>